<name>A0A0A2WDI5_9GAMM</name>
<dbReference type="InterPro" id="IPR050570">
    <property type="entry name" value="Cell_wall_metabolism_enzyme"/>
</dbReference>
<dbReference type="Pfam" id="PF01551">
    <property type="entry name" value="Peptidase_M23"/>
    <property type="match status" value="1"/>
</dbReference>
<dbReference type="InterPro" id="IPR025392">
    <property type="entry name" value="DUF4124"/>
</dbReference>
<dbReference type="RefSeq" id="WP_036171969.1">
    <property type="nucleotide sequence ID" value="NZ_JRKJ01000025.1"/>
</dbReference>
<feature type="domain" description="M23ase beta-sheet core" evidence="2">
    <location>
        <begin position="184"/>
        <end position="282"/>
    </location>
</feature>
<dbReference type="InterPro" id="IPR011055">
    <property type="entry name" value="Dup_hybrid_motif"/>
</dbReference>
<dbReference type="STRING" id="1300345.LF41_2005"/>
<feature type="signal peptide" evidence="1">
    <location>
        <begin position="1"/>
        <end position="24"/>
    </location>
</feature>
<keyword evidence="1" id="KW-0732">Signal</keyword>
<dbReference type="PANTHER" id="PTHR21666">
    <property type="entry name" value="PEPTIDASE-RELATED"/>
    <property type="match status" value="1"/>
</dbReference>
<dbReference type="Gene3D" id="2.70.70.10">
    <property type="entry name" value="Glucose Permease (Domain IIA)"/>
    <property type="match status" value="1"/>
</dbReference>
<sequence length="301" mass="32645">MRRSARWLAVACAMLACVALGAHAGKVYRWVDKNGIVHYGDRPPAEAAQNGARVKVIPVRAEPGAMARLRLEREEGASLAYADNTVQGPVEVLLKFTRNVNTRGEPALPARATVPANATVLLSRLMPSQAGTAEFGLAMDVVPGDPRARPQDVDYLLPIPKERLRIEQGFNGPFSHSDTQNRFAIDFRAPQGTPVFAARGGTVMQVESDFDKAGLDLEKYGGRANYVRILHDDGTMGLYAHLRTEGVLVRAGQRVRAGQKIGLSGNTGFTSGPHLHFAVQVNRGMKLESIPFRMAGVTDRP</sequence>
<dbReference type="SUPFAM" id="SSF51261">
    <property type="entry name" value="Duplicated hybrid motif"/>
    <property type="match status" value="1"/>
</dbReference>
<dbReference type="EMBL" id="JRKJ01000025">
    <property type="protein sequence ID" value="KGQ17798.1"/>
    <property type="molecule type" value="Genomic_DNA"/>
</dbReference>
<accession>A0A0A2WDI5</accession>
<dbReference type="eggNOG" id="COG0739">
    <property type="taxonomic scope" value="Bacteria"/>
</dbReference>
<protein>
    <submittedName>
        <fullName evidence="4">Peptidase, M23/M37 family</fullName>
    </submittedName>
</protein>
<dbReference type="Pfam" id="PF13511">
    <property type="entry name" value="DUF4124"/>
    <property type="match status" value="1"/>
</dbReference>
<dbReference type="AlphaFoldDB" id="A0A0A2WDI5"/>
<comment type="caution">
    <text evidence="4">The sequence shown here is derived from an EMBL/GenBank/DDBJ whole genome shotgun (WGS) entry which is preliminary data.</text>
</comment>
<evidence type="ECO:0000313" key="4">
    <source>
        <dbReference type="EMBL" id="KGQ17798.1"/>
    </source>
</evidence>
<proteinExistence type="predicted"/>
<evidence type="ECO:0000259" key="3">
    <source>
        <dbReference type="Pfam" id="PF13511"/>
    </source>
</evidence>
<evidence type="ECO:0000259" key="2">
    <source>
        <dbReference type="Pfam" id="PF01551"/>
    </source>
</evidence>
<evidence type="ECO:0000313" key="5">
    <source>
        <dbReference type="Proteomes" id="UP000030518"/>
    </source>
</evidence>
<gene>
    <name evidence="4" type="ORF">LF41_2005</name>
</gene>
<evidence type="ECO:0000256" key="1">
    <source>
        <dbReference type="SAM" id="SignalP"/>
    </source>
</evidence>
<reference evidence="4 5" key="1">
    <citation type="submission" date="2014-09" db="EMBL/GenBank/DDBJ databases">
        <title>Genome sequences of Lysobacter dokdonensis DS-58.</title>
        <authorList>
            <person name="Kim J.F."/>
            <person name="Kwak M.-J."/>
        </authorList>
    </citation>
    <scope>NUCLEOTIDE SEQUENCE [LARGE SCALE GENOMIC DNA]</scope>
    <source>
        <strain evidence="4 5">DS-58</strain>
    </source>
</reference>
<organism evidence="4 5">
    <name type="scientific">Lysobacter dokdonensis DS-58</name>
    <dbReference type="NCBI Taxonomy" id="1300345"/>
    <lineage>
        <taxon>Bacteria</taxon>
        <taxon>Pseudomonadati</taxon>
        <taxon>Pseudomonadota</taxon>
        <taxon>Gammaproteobacteria</taxon>
        <taxon>Lysobacterales</taxon>
        <taxon>Lysobacteraceae</taxon>
        <taxon>Noviluteimonas</taxon>
    </lineage>
</organism>
<dbReference type="InterPro" id="IPR016047">
    <property type="entry name" value="M23ase_b-sheet_dom"/>
</dbReference>
<dbReference type="Proteomes" id="UP000030518">
    <property type="component" value="Unassembled WGS sequence"/>
</dbReference>
<dbReference type="CDD" id="cd12797">
    <property type="entry name" value="M23_peptidase"/>
    <property type="match status" value="1"/>
</dbReference>
<dbReference type="OrthoDB" id="9809488at2"/>
<dbReference type="PANTHER" id="PTHR21666:SF294">
    <property type="entry name" value="PEPTIDASE M23"/>
    <property type="match status" value="1"/>
</dbReference>
<keyword evidence="5" id="KW-1185">Reference proteome</keyword>
<feature type="chain" id="PRO_5001996441" evidence="1">
    <location>
        <begin position="25"/>
        <end position="301"/>
    </location>
</feature>
<dbReference type="PROSITE" id="PS51257">
    <property type="entry name" value="PROKAR_LIPOPROTEIN"/>
    <property type="match status" value="1"/>
</dbReference>
<dbReference type="GO" id="GO:0004222">
    <property type="term" value="F:metalloendopeptidase activity"/>
    <property type="evidence" value="ECO:0007669"/>
    <property type="project" value="TreeGrafter"/>
</dbReference>
<dbReference type="PATRIC" id="fig|1300345.3.peg.3051"/>
<feature type="domain" description="DUF4124" evidence="3">
    <location>
        <begin position="15"/>
        <end position="65"/>
    </location>
</feature>